<reference evidence="1 2" key="1">
    <citation type="journal article" date="2012" name="J. Bacteriol.">
        <title>Complete Genome Sequence of the Fruiting Myxobacterium Corallococcus coralloides DSM 2259.</title>
        <authorList>
            <person name="Huntley S."/>
            <person name="Zhang Y."/>
            <person name="Treuner-Lange A."/>
            <person name="Kneip S."/>
            <person name="Sensen C.W."/>
            <person name="Sogaard-Andersen L."/>
        </authorList>
    </citation>
    <scope>NUCLEOTIDE SEQUENCE [LARGE SCALE GENOMIC DNA]</scope>
    <source>
        <strain evidence="2">ATCC 25202 / DSM 2259 / NBRC 100086 / M2</strain>
    </source>
</reference>
<dbReference type="STRING" id="1144275.COCOR_07946"/>
<evidence type="ECO:0000313" key="2">
    <source>
        <dbReference type="Proteomes" id="UP000007587"/>
    </source>
</evidence>
<dbReference type="HOGENOM" id="CLU_1101437_0_0_7"/>
<accession>H8MXX8</accession>
<organism evidence="1 2">
    <name type="scientific">Corallococcus coralloides (strain ATCC 25202 / DSM 2259 / NBRC 100086 / M2)</name>
    <name type="common">Myxococcus coralloides</name>
    <dbReference type="NCBI Taxonomy" id="1144275"/>
    <lineage>
        <taxon>Bacteria</taxon>
        <taxon>Pseudomonadati</taxon>
        <taxon>Myxococcota</taxon>
        <taxon>Myxococcia</taxon>
        <taxon>Myxococcales</taxon>
        <taxon>Cystobacterineae</taxon>
        <taxon>Myxococcaceae</taxon>
        <taxon>Corallococcus</taxon>
    </lineage>
</organism>
<dbReference type="Proteomes" id="UP000007587">
    <property type="component" value="Chromosome"/>
</dbReference>
<gene>
    <name evidence="1" type="ordered locus">COCOR_07946</name>
</gene>
<keyword evidence="2" id="KW-1185">Reference proteome</keyword>
<reference evidence="2" key="2">
    <citation type="submission" date="2012-03" db="EMBL/GenBank/DDBJ databases">
        <title>Genome sequence of the fruiting myxobacterium Corallococcus coralloides DSM 2259.</title>
        <authorList>
            <person name="Huntley S."/>
            <person name="Zhang Y."/>
            <person name="Treuner-Lange A."/>
            <person name="Sensen C.W."/>
            <person name="Sogaard-Andersen L."/>
        </authorList>
    </citation>
    <scope>NUCLEOTIDE SEQUENCE [LARGE SCALE GENOMIC DNA]</scope>
    <source>
        <strain evidence="2">ATCC 25202 / DSM 2259 / NBRC 100086 / M2</strain>
    </source>
</reference>
<dbReference type="KEGG" id="ccx:COCOR_07946"/>
<evidence type="ECO:0000313" key="1">
    <source>
        <dbReference type="EMBL" id="AFE07834.1"/>
    </source>
</evidence>
<dbReference type="EMBL" id="CP003389">
    <property type="protein sequence ID" value="AFE07834.1"/>
    <property type="molecule type" value="Genomic_DNA"/>
</dbReference>
<protein>
    <submittedName>
        <fullName evidence="1">Uncharacterized protein</fullName>
    </submittedName>
</protein>
<dbReference type="OrthoDB" id="5497382at2"/>
<name>H8MXX8_CORCM</name>
<dbReference type="AlphaFoldDB" id="H8MXX8"/>
<sequence>MHPRRPDIEAALADLRTRVPGGKVVDHWSSNPPWPTPEQQRLRDKWLDSMAEALEVALTRQDFVPITIPEARSPPDWEFIVAHALSRHGGQVASFPHFSETRQRDGETFITLGADSDQLVIYQGPLELHGHVHLSGTVVVLGDLIVHGALMDGDPADSGLVVIGNERVRALSAGADHVVTGDLEVDLLVPSGSDGSLAVGGEVRARLRLESSTADEEARRWLEPLPSNKVLNHFWALCREVGSGRTKVRPPP</sequence>
<dbReference type="RefSeq" id="WP_014400718.1">
    <property type="nucleotide sequence ID" value="NC_017030.1"/>
</dbReference>
<proteinExistence type="predicted"/>
<dbReference type="InParanoid" id="H8MXX8"/>